<dbReference type="Proteomes" id="UP001497482">
    <property type="component" value="Chromosome 12"/>
</dbReference>
<gene>
    <name evidence="2" type="ORF">KC01_LOCUS6188</name>
</gene>
<sequence length="79" mass="9392">MVYIQGYSVRGCGDVLRWVVLGLWFCCMGRMKRRGSEAKRTNGKEDDEKRMKEKRMKREAHAAARRRSGRQTKRMKRRG</sequence>
<reference evidence="2 3" key="1">
    <citation type="submission" date="2024-04" db="EMBL/GenBank/DDBJ databases">
        <authorList>
            <person name="Waldvogel A.-M."/>
            <person name="Schoenle A."/>
        </authorList>
    </citation>
    <scope>NUCLEOTIDE SEQUENCE [LARGE SCALE GENOMIC DNA]</scope>
</reference>
<feature type="region of interest" description="Disordered" evidence="1">
    <location>
        <begin position="33"/>
        <end position="79"/>
    </location>
</feature>
<protein>
    <submittedName>
        <fullName evidence="2">Uncharacterized protein</fullName>
    </submittedName>
</protein>
<organism evidence="2 3">
    <name type="scientific">Knipowitschia caucasica</name>
    <name type="common">Caucasian dwarf goby</name>
    <name type="synonym">Pomatoschistus caucasicus</name>
    <dbReference type="NCBI Taxonomy" id="637954"/>
    <lineage>
        <taxon>Eukaryota</taxon>
        <taxon>Metazoa</taxon>
        <taxon>Chordata</taxon>
        <taxon>Craniata</taxon>
        <taxon>Vertebrata</taxon>
        <taxon>Euteleostomi</taxon>
        <taxon>Actinopterygii</taxon>
        <taxon>Neopterygii</taxon>
        <taxon>Teleostei</taxon>
        <taxon>Neoteleostei</taxon>
        <taxon>Acanthomorphata</taxon>
        <taxon>Gobiaria</taxon>
        <taxon>Gobiiformes</taxon>
        <taxon>Gobioidei</taxon>
        <taxon>Gobiidae</taxon>
        <taxon>Gobiinae</taxon>
        <taxon>Knipowitschia</taxon>
    </lineage>
</organism>
<evidence type="ECO:0000256" key="1">
    <source>
        <dbReference type="SAM" id="MobiDB-lite"/>
    </source>
</evidence>
<dbReference type="AlphaFoldDB" id="A0AAV2JCR9"/>
<evidence type="ECO:0000313" key="3">
    <source>
        <dbReference type="Proteomes" id="UP001497482"/>
    </source>
</evidence>
<evidence type="ECO:0000313" key="2">
    <source>
        <dbReference type="EMBL" id="CAL1574465.1"/>
    </source>
</evidence>
<feature type="compositionally biased region" description="Basic residues" evidence="1">
    <location>
        <begin position="52"/>
        <end position="79"/>
    </location>
</feature>
<proteinExistence type="predicted"/>
<keyword evidence="3" id="KW-1185">Reference proteome</keyword>
<name>A0AAV2JCR9_KNICA</name>
<dbReference type="EMBL" id="OZ035834">
    <property type="protein sequence ID" value="CAL1574465.1"/>
    <property type="molecule type" value="Genomic_DNA"/>
</dbReference>
<feature type="compositionally biased region" description="Basic and acidic residues" evidence="1">
    <location>
        <begin position="34"/>
        <end position="51"/>
    </location>
</feature>
<accession>A0AAV2JCR9</accession>